<name>A0A0N7MAZ6_9RHOB</name>
<reference evidence="2" key="1">
    <citation type="submission" date="2015-09" db="EMBL/GenBank/DDBJ databases">
        <authorList>
            <person name="Rodrigo-Torres L."/>
            <person name="Arahal D.R."/>
        </authorList>
    </citation>
    <scope>NUCLEOTIDE SEQUENCE [LARGE SCALE GENOMIC DNA]</scope>
    <source>
        <strain evidence="2">CECT 5091</strain>
    </source>
</reference>
<dbReference type="STRING" id="1715692.RUE5091_04352"/>
<dbReference type="AlphaFoldDB" id="A0A0N7MAZ6"/>
<sequence>MQQAKKTVHPQKTTQEGCAIWNTGFLLAKNPAKIFGEVLVIYSAASAYASIGGHVQTRFRSPYALSTRLTGDQYLSTPIDPGGKQACSRL</sequence>
<evidence type="ECO:0000313" key="2">
    <source>
        <dbReference type="Proteomes" id="UP000051260"/>
    </source>
</evidence>
<dbReference type="EMBL" id="CYUD01000022">
    <property type="protein sequence ID" value="CUK19198.1"/>
    <property type="molecule type" value="Genomic_DNA"/>
</dbReference>
<proteinExistence type="predicted"/>
<organism evidence="1 2">
    <name type="scientific">Ruegeria denitrificans</name>
    <dbReference type="NCBI Taxonomy" id="1715692"/>
    <lineage>
        <taxon>Bacteria</taxon>
        <taxon>Pseudomonadati</taxon>
        <taxon>Pseudomonadota</taxon>
        <taxon>Alphaproteobacteria</taxon>
        <taxon>Rhodobacterales</taxon>
        <taxon>Roseobacteraceae</taxon>
        <taxon>Ruegeria</taxon>
    </lineage>
</organism>
<gene>
    <name evidence="1" type="ORF">RUE5091_04352</name>
</gene>
<keyword evidence="2" id="KW-1185">Reference proteome</keyword>
<evidence type="ECO:0000313" key="1">
    <source>
        <dbReference type="EMBL" id="CUK19198.1"/>
    </source>
</evidence>
<protein>
    <submittedName>
        <fullName evidence="1">Uncharacterized protein</fullName>
    </submittedName>
</protein>
<dbReference type="Proteomes" id="UP000051260">
    <property type="component" value="Unassembled WGS sequence"/>
</dbReference>
<accession>A0A0N7MAZ6</accession>